<comment type="caution">
    <text evidence="1">The sequence shown here is derived from an EMBL/GenBank/DDBJ whole genome shotgun (WGS) entry which is preliminary data.</text>
</comment>
<name>A0A6A3BPW4_HIBSY</name>
<dbReference type="EMBL" id="VEPZ02000840">
    <property type="protein sequence ID" value="KAE8716929.1"/>
    <property type="molecule type" value="Genomic_DNA"/>
</dbReference>
<dbReference type="GO" id="GO:0070176">
    <property type="term" value="C:DRM complex"/>
    <property type="evidence" value="ECO:0007669"/>
    <property type="project" value="InterPro"/>
</dbReference>
<evidence type="ECO:0000313" key="2">
    <source>
        <dbReference type="Proteomes" id="UP000436088"/>
    </source>
</evidence>
<protein>
    <submittedName>
        <fullName evidence="1">Ubiquitin family protein isoform 1</fullName>
    </submittedName>
</protein>
<dbReference type="PANTHER" id="PTHR34555">
    <property type="entry name" value="INTEGRAL MEMBRANE HEMOLYSIN-III-LIKE PROTEIN"/>
    <property type="match status" value="1"/>
</dbReference>
<gene>
    <name evidence="1" type="ORF">F3Y22_tig00110105pilonHSYRG00068</name>
</gene>
<keyword evidence="2" id="KW-1185">Reference proteome</keyword>
<proteinExistence type="predicted"/>
<dbReference type="GO" id="GO:0006355">
    <property type="term" value="P:regulation of DNA-templated transcription"/>
    <property type="evidence" value="ECO:0007669"/>
    <property type="project" value="InterPro"/>
</dbReference>
<evidence type="ECO:0000313" key="1">
    <source>
        <dbReference type="EMBL" id="KAE8716929.1"/>
    </source>
</evidence>
<dbReference type="PANTHER" id="PTHR34555:SF1">
    <property type="entry name" value="INTEGRAL MEMBRANE HEMOLYSIN-III-LIKE PROTEIN"/>
    <property type="match status" value="1"/>
</dbReference>
<accession>A0A6A3BPW4</accession>
<dbReference type="AlphaFoldDB" id="A0A6A3BPW4"/>
<organism evidence="1 2">
    <name type="scientific">Hibiscus syriacus</name>
    <name type="common">Rose of Sharon</name>
    <dbReference type="NCBI Taxonomy" id="106335"/>
    <lineage>
        <taxon>Eukaryota</taxon>
        <taxon>Viridiplantae</taxon>
        <taxon>Streptophyta</taxon>
        <taxon>Embryophyta</taxon>
        <taxon>Tracheophyta</taxon>
        <taxon>Spermatophyta</taxon>
        <taxon>Magnoliopsida</taxon>
        <taxon>eudicotyledons</taxon>
        <taxon>Gunneridae</taxon>
        <taxon>Pentapetalae</taxon>
        <taxon>rosids</taxon>
        <taxon>malvids</taxon>
        <taxon>Malvales</taxon>
        <taxon>Malvaceae</taxon>
        <taxon>Malvoideae</taxon>
        <taxon>Hibiscus</taxon>
    </lineage>
</organism>
<sequence length="129" mass="14308">MQTFHALPPGKPATGLAPLESNQHTVVSAASGLDSPKGTIKLHSEEWYYQLQMLLKNLDQSDLEDYAQMLRSLSAVKLSKEAVELEKRSIQLSLEEAKELQRSSVLNVLGKTMKVAKAQPSNQPDQSYK</sequence>
<dbReference type="Proteomes" id="UP000436088">
    <property type="component" value="Unassembled WGS sequence"/>
</dbReference>
<dbReference type="InterPro" id="IPR018737">
    <property type="entry name" value="DREAM_LIN52"/>
</dbReference>
<dbReference type="Pfam" id="PF10044">
    <property type="entry name" value="LIN52"/>
    <property type="match status" value="1"/>
</dbReference>
<reference evidence="1" key="1">
    <citation type="submission" date="2019-09" db="EMBL/GenBank/DDBJ databases">
        <title>Draft genome information of white flower Hibiscus syriacus.</title>
        <authorList>
            <person name="Kim Y.-M."/>
        </authorList>
    </citation>
    <scope>NUCLEOTIDE SEQUENCE [LARGE SCALE GENOMIC DNA]</scope>
    <source>
        <strain evidence="1">YM2019G1</strain>
    </source>
</reference>